<evidence type="ECO:0000256" key="11">
    <source>
        <dbReference type="ARBA" id="ARBA00023264"/>
    </source>
</evidence>
<keyword evidence="9 13" id="KW-0472">Membrane</keyword>
<organism evidence="16 18">
    <name type="scientific">Phytophthora rubi</name>
    <dbReference type="NCBI Taxonomy" id="129364"/>
    <lineage>
        <taxon>Eukaryota</taxon>
        <taxon>Sar</taxon>
        <taxon>Stramenopiles</taxon>
        <taxon>Oomycota</taxon>
        <taxon>Peronosporomycetes</taxon>
        <taxon>Peronosporales</taxon>
        <taxon>Peronosporaceae</taxon>
        <taxon>Phytophthora</taxon>
    </lineage>
</organism>
<feature type="region of interest" description="Disordered" evidence="12">
    <location>
        <begin position="86"/>
        <end position="119"/>
    </location>
</feature>
<evidence type="ECO:0000256" key="6">
    <source>
        <dbReference type="ARBA" id="ARBA00022695"/>
    </source>
</evidence>
<dbReference type="GO" id="GO:0005886">
    <property type="term" value="C:plasma membrane"/>
    <property type="evidence" value="ECO:0007669"/>
    <property type="project" value="UniProtKB-SubCell"/>
</dbReference>
<dbReference type="OrthoDB" id="163858at2759"/>
<dbReference type="Proteomes" id="UP000434957">
    <property type="component" value="Unassembled WGS sequence"/>
</dbReference>
<evidence type="ECO:0000313" key="18">
    <source>
        <dbReference type="Proteomes" id="UP000434957"/>
    </source>
</evidence>
<dbReference type="EMBL" id="QXFU01000382">
    <property type="protein sequence ID" value="KAE9035015.1"/>
    <property type="molecule type" value="Genomic_DNA"/>
</dbReference>
<keyword evidence="11" id="KW-1208">Phospholipid metabolism</keyword>
<feature type="transmembrane region" description="Helical" evidence="13">
    <location>
        <begin position="203"/>
        <end position="225"/>
    </location>
</feature>
<dbReference type="PANTHER" id="PTHR46382:SF1">
    <property type="entry name" value="PHOSPHATIDATE CYTIDYLYLTRANSFERASE"/>
    <property type="match status" value="1"/>
</dbReference>
<evidence type="ECO:0000256" key="13">
    <source>
        <dbReference type="SAM" id="Phobius"/>
    </source>
</evidence>
<comment type="caution">
    <text evidence="16">The sequence shown here is derived from an EMBL/GenBank/DDBJ whole genome shotgun (WGS) entry which is preliminary data.</text>
</comment>
<feature type="transmembrane region" description="Helical" evidence="13">
    <location>
        <begin position="292"/>
        <end position="316"/>
    </location>
</feature>
<evidence type="ECO:0000313" key="17">
    <source>
        <dbReference type="Proteomes" id="UP000429607"/>
    </source>
</evidence>
<dbReference type="EMBL" id="QXFV01000377">
    <property type="protein sequence ID" value="KAE9039397.1"/>
    <property type="molecule type" value="Genomic_DNA"/>
</dbReference>
<evidence type="ECO:0000313" key="14">
    <source>
        <dbReference type="EMBL" id="KAE9035015.1"/>
    </source>
</evidence>
<protein>
    <recommendedName>
        <fullName evidence="20">Phosphatidate cytidylyltransferase</fullName>
    </recommendedName>
</protein>
<keyword evidence="5 13" id="KW-0812">Transmembrane</keyword>
<evidence type="ECO:0000256" key="3">
    <source>
        <dbReference type="ARBA" id="ARBA00022516"/>
    </source>
</evidence>
<evidence type="ECO:0000256" key="1">
    <source>
        <dbReference type="ARBA" id="ARBA00004651"/>
    </source>
</evidence>
<feature type="transmembrane region" description="Helical" evidence="13">
    <location>
        <begin position="399"/>
        <end position="421"/>
    </location>
</feature>
<evidence type="ECO:0008006" key="20">
    <source>
        <dbReference type="Google" id="ProtNLM"/>
    </source>
</evidence>
<keyword evidence="10" id="KW-0594">Phospholipid biosynthesis</keyword>
<feature type="transmembrane region" description="Helical" evidence="13">
    <location>
        <begin position="263"/>
        <end position="280"/>
    </location>
</feature>
<name>A0A6A4FKL2_9STRA</name>
<evidence type="ECO:0000256" key="10">
    <source>
        <dbReference type="ARBA" id="ARBA00023209"/>
    </source>
</evidence>
<reference evidence="16 18" key="1">
    <citation type="submission" date="2018-08" db="EMBL/GenBank/DDBJ databases">
        <title>Genomic investigation of the strawberry pathogen Phytophthora fragariae indicates pathogenicity is determined by transcriptional variation in three key races.</title>
        <authorList>
            <person name="Adams T.M."/>
            <person name="Armitage A.D."/>
            <person name="Sobczyk M.K."/>
            <person name="Bates H.J."/>
            <person name="Dunwell J.M."/>
            <person name="Nellist C.F."/>
            <person name="Harrison R.J."/>
        </authorList>
    </citation>
    <scope>NUCLEOTIDE SEQUENCE [LARGE SCALE GENOMIC DNA]</scope>
    <source>
        <strain evidence="15 17">SCRP249</strain>
        <strain evidence="14 19">SCRP324</strain>
        <strain evidence="16 18">SCRP333</strain>
    </source>
</reference>
<evidence type="ECO:0000313" key="19">
    <source>
        <dbReference type="Proteomes" id="UP000435112"/>
    </source>
</evidence>
<dbReference type="GO" id="GO:0004605">
    <property type="term" value="F:phosphatidate cytidylyltransferase activity"/>
    <property type="evidence" value="ECO:0007669"/>
    <property type="project" value="TreeGrafter"/>
</dbReference>
<gene>
    <name evidence="15" type="ORF">PR001_g7519</name>
    <name evidence="14" type="ORF">PR002_g7811</name>
    <name evidence="16" type="ORF">PR003_g8053</name>
</gene>
<keyword evidence="2" id="KW-1003">Cell membrane</keyword>
<keyword evidence="6" id="KW-0548">Nucleotidyltransferase</keyword>
<keyword evidence="18" id="KW-1185">Reference proteome</keyword>
<feature type="transmembrane region" description="Helical" evidence="13">
    <location>
        <begin position="20"/>
        <end position="40"/>
    </location>
</feature>
<evidence type="ECO:0000256" key="4">
    <source>
        <dbReference type="ARBA" id="ARBA00022679"/>
    </source>
</evidence>
<dbReference type="Proteomes" id="UP000435112">
    <property type="component" value="Unassembled WGS sequence"/>
</dbReference>
<feature type="compositionally biased region" description="Low complexity" evidence="12">
    <location>
        <begin position="86"/>
        <end position="117"/>
    </location>
</feature>
<evidence type="ECO:0000256" key="7">
    <source>
        <dbReference type="ARBA" id="ARBA00022989"/>
    </source>
</evidence>
<feature type="transmembrane region" description="Helical" evidence="13">
    <location>
        <begin position="446"/>
        <end position="464"/>
    </location>
</feature>
<accession>A0A6A4FKL2</accession>
<evidence type="ECO:0000256" key="8">
    <source>
        <dbReference type="ARBA" id="ARBA00023098"/>
    </source>
</evidence>
<comment type="subcellular location">
    <subcellularLocation>
        <location evidence="1">Cell membrane</location>
        <topology evidence="1">Multi-pass membrane protein</topology>
    </subcellularLocation>
</comment>
<evidence type="ECO:0000256" key="9">
    <source>
        <dbReference type="ARBA" id="ARBA00023136"/>
    </source>
</evidence>
<proteinExistence type="predicted"/>
<dbReference type="EMBL" id="QXFT01000392">
    <property type="protein sequence ID" value="KAE9345228.1"/>
    <property type="molecule type" value="Genomic_DNA"/>
</dbReference>
<evidence type="ECO:0000256" key="5">
    <source>
        <dbReference type="ARBA" id="ARBA00022692"/>
    </source>
</evidence>
<dbReference type="Proteomes" id="UP000429607">
    <property type="component" value="Unassembled WGS sequence"/>
</dbReference>
<feature type="transmembrane region" description="Helical" evidence="13">
    <location>
        <begin position="375"/>
        <end position="393"/>
    </location>
</feature>
<sequence>MSELQERPPPCHAVCSAHALPTLFSVLTFVLLPAGAVALVEVGDAYLLLFLGQLLLAVGAVEWSWLAFRIRQRLLLAVNLHEDASTNPTTATTATTTTAPAASRQQDTGLQTQTQTQAEEDARRLRALEDQPLRREDPRENYARLLNEAMRAKTFAIAPLADRICCGRWYVAALLLATLGAVVSVALAYAVESSVFDSGNPDSGWRMMVGASVEAAFVSIFCSSLAPSGADAVVLIVYQACVLVASLNAYLKLQVDVIASDAQVDPLFIILAGAIVIIVFRVVTSKVVMQSLLLVLCDVLGLVCIVSPLIAFADLIDQTMNQSFRNQLALFVLVVLSADVGDSLAKELQLNWPQVFKWCRHPLLKSEATTKDVEALAISLACGAIMIIAVRLGSGGSDFNAVEVIVLFGAIALGQWCRLWMAHVRQMAKVSTSAFYFPEGSRTCGILDRMSVFLVAIIVYYPYIKQKYFS</sequence>
<dbReference type="PANTHER" id="PTHR46382">
    <property type="entry name" value="PHOSPHATIDATE CYTIDYLYLTRANSFERASE"/>
    <property type="match status" value="1"/>
</dbReference>
<keyword evidence="7 13" id="KW-1133">Transmembrane helix</keyword>
<evidence type="ECO:0000313" key="16">
    <source>
        <dbReference type="EMBL" id="KAE9345228.1"/>
    </source>
</evidence>
<feature type="transmembrane region" description="Helical" evidence="13">
    <location>
        <begin position="46"/>
        <end position="68"/>
    </location>
</feature>
<evidence type="ECO:0000256" key="2">
    <source>
        <dbReference type="ARBA" id="ARBA00022475"/>
    </source>
</evidence>
<dbReference type="AlphaFoldDB" id="A0A6A4FKL2"/>
<feature type="transmembrane region" description="Helical" evidence="13">
    <location>
        <begin position="169"/>
        <end position="191"/>
    </location>
</feature>
<keyword evidence="8" id="KW-0443">Lipid metabolism</keyword>
<dbReference type="GO" id="GO:0016024">
    <property type="term" value="P:CDP-diacylglycerol biosynthetic process"/>
    <property type="evidence" value="ECO:0007669"/>
    <property type="project" value="TreeGrafter"/>
</dbReference>
<keyword evidence="4" id="KW-0808">Transferase</keyword>
<keyword evidence="3" id="KW-0444">Lipid biosynthesis</keyword>
<evidence type="ECO:0000313" key="15">
    <source>
        <dbReference type="EMBL" id="KAE9039397.1"/>
    </source>
</evidence>
<evidence type="ECO:0000256" key="12">
    <source>
        <dbReference type="SAM" id="MobiDB-lite"/>
    </source>
</evidence>
<feature type="transmembrane region" description="Helical" evidence="13">
    <location>
        <begin position="232"/>
        <end position="251"/>
    </location>
</feature>